<dbReference type="Pfam" id="PF09827">
    <property type="entry name" value="CRISPR_Cas2"/>
    <property type="match status" value="1"/>
</dbReference>
<comment type="cofactor">
    <cofactor evidence="1 8">
        <name>Mg(2+)</name>
        <dbReference type="ChEBI" id="CHEBI:18420"/>
    </cofactor>
</comment>
<sequence>MYVIIVYDIKVERVNKVKGFLRKHLYWIQNSVFEGEVTKSELEEIKTGLLDIINKNEDSVIIYRFRTDDAFTRKVLGVEKAPIDGIL</sequence>
<evidence type="ECO:0000256" key="6">
    <source>
        <dbReference type="ARBA" id="ARBA00022842"/>
    </source>
</evidence>
<evidence type="ECO:0000256" key="4">
    <source>
        <dbReference type="ARBA" id="ARBA00022759"/>
    </source>
</evidence>
<dbReference type="GO" id="GO:0046872">
    <property type="term" value="F:metal ion binding"/>
    <property type="evidence" value="ECO:0007669"/>
    <property type="project" value="UniProtKB-UniRule"/>
</dbReference>
<dbReference type="SUPFAM" id="SSF143430">
    <property type="entry name" value="TTP0101/SSO1404-like"/>
    <property type="match status" value="1"/>
</dbReference>
<dbReference type="CDD" id="cd09725">
    <property type="entry name" value="Cas2_I_II_III"/>
    <property type="match status" value="1"/>
</dbReference>
<dbReference type="NCBIfam" id="TIGR01573">
    <property type="entry name" value="cas2"/>
    <property type="match status" value="1"/>
</dbReference>
<evidence type="ECO:0000256" key="7">
    <source>
        <dbReference type="ARBA" id="ARBA00023118"/>
    </source>
</evidence>
<keyword evidence="3 8" id="KW-0479">Metal-binding</keyword>
<dbReference type="GO" id="GO:0016787">
    <property type="term" value="F:hydrolase activity"/>
    <property type="evidence" value="ECO:0007669"/>
    <property type="project" value="UniProtKB-KW"/>
</dbReference>
<dbReference type="InterPro" id="IPR019199">
    <property type="entry name" value="Virulence_VapD/CRISPR_Cas2"/>
</dbReference>
<feature type="binding site" evidence="8">
    <location>
        <position position="8"/>
    </location>
    <ligand>
        <name>Mg(2+)</name>
        <dbReference type="ChEBI" id="CHEBI:18420"/>
        <note>catalytic</note>
    </ligand>
</feature>
<dbReference type="Proteomes" id="UP000217784">
    <property type="component" value="Unassembled WGS sequence"/>
</dbReference>
<dbReference type="HAMAP" id="MF_01471">
    <property type="entry name" value="Cas2"/>
    <property type="match status" value="1"/>
</dbReference>
<name>A0A2A2H5U8_METBR</name>
<dbReference type="RefSeq" id="WP_069582332.1">
    <property type="nucleotide sequence ID" value="NZ_LMVM01000012.1"/>
</dbReference>
<dbReference type="InterPro" id="IPR021127">
    <property type="entry name" value="CRISPR_associated_Cas2"/>
</dbReference>
<keyword evidence="5 8" id="KW-0378">Hydrolase</keyword>
<evidence type="ECO:0000256" key="8">
    <source>
        <dbReference type="HAMAP-Rule" id="MF_01471"/>
    </source>
</evidence>
<keyword evidence="10" id="KW-1185">Reference proteome</keyword>
<keyword evidence="6 8" id="KW-0460">Magnesium</keyword>
<dbReference type="EC" id="3.1.-.-" evidence="8"/>
<keyword evidence="7 8" id="KW-0051">Antiviral defense</keyword>
<dbReference type="GO" id="GO:0043571">
    <property type="term" value="P:maintenance of CRISPR repeat elements"/>
    <property type="evidence" value="ECO:0007669"/>
    <property type="project" value="UniProtKB-UniRule"/>
</dbReference>
<dbReference type="GO" id="GO:0004521">
    <property type="term" value="F:RNA endonuclease activity"/>
    <property type="evidence" value="ECO:0007669"/>
    <property type="project" value="InterPro"/>
</dbReference>
<dbReference type="EMBL" id="LMVM01000012">
    <property type="protein sequence ID" value="PAV04809.1"/>
    <property type="molecule type" value="Genomic_DNA"/>
</dbReference>
<accession>A0A2A2H5U8</accession>
<dbReference type="GO" id="GO:0051607">
    <property type="term" value="P:defense response to virus"/>
    <property type="evidence" value="ECO:0007669"/>
    <property type="project" value="UniProtKB-UniRule"/>
</dbReference>
<reference evidence="9 10" key="1">
    <citation type="journal article" date="2017" name="BMC Genomics">
        <title>Genomic analysis of methanogenic archaea reveals a shift towards energy conservation.</title>
        <authorList>
            <person name="Gilmore S.P."/>
            <person name="Henske J.K."/>
            <person name="Sexton J.A."/>
            <person name="Solomon K.V."/>
            <person name="Seppala S."/>
            <person name="Yoo J.I."/>
            <person name="Huyett L.M."/>
            <person name="Pressman A."/>
            <person name="Cogan J.Z."/>
            <person name="Kivenson V."/>
            <person name="Peng X."/>
            <person name="Tan Y."/>
            <person name="Valentine D.L."/>
            <person name="O'Malley M.A."/>
        </authorList>
    </citation>
    <scope>NUCLEOTIDE SEQUENCE [LARGE SCALE GENOMIC DNA]</scope>
    <source>
        <strain evidence="9 10">M.o.H.</strain>
    </source>
</reference>
<comment type="similarity">
    <text evidence="8">Belongs to the CRISPR-associated endoribonuclease Cas2 protein family.</text>
</comment>
<evidence type="ECO:0000313" key="9">
    <source>
        <dbReference type="EMBL" id="PAV04809.1"/>
    </source>
</evidence>
<evidence type="ECO:0000256" key="1">
    <source>
        <dbReference type="ARBA" id="ARBA00001946"/>
    </source>
</evidence>
<evidence type="ECO:0000256" key="2">
    <source>
        <dbReference type="ARBA" id="ARBA00022722"/>
    </source>
</evidence>
<organism evidence="9 10">
    <name type="scientific">Methanobacterium bryantii</name>
    <dbReference type="NCBI Taxonomy" id="2161"/>
    <lineage>
        <taxon>Archaea</taxon>
        <taxon>Methanobacteriati</taxon>
        <taxon>Methanobacteriota</taxon>
        <taxon>Methanomada group</taxon>
        <taxon>Methanobacteria</taxon>
        <taxon>Methanobacteriales</taxon>
        <taxon>Methanobacteriaceae</taxon>
        <taxon>Methanobacterium</taxon>
    </lineage>
</organism>
<dbReference type="PANTHER" id="PTHR34405:SF1">
    <property type="entry name" value="CRISPR-ASSOCIATED ENDORIBONUCLEASE CAS2"/>
    <property type="match status" value="1"/>
</dbReference>
<comment type="subunit">
    <text evidence="8">Homodimer, forms a heterotetramer with a Cas1 homodimer.</text>
</comment>
<dbReference type="Gene3D" id="3.30.70.240">
    <property type="match status" value="1"/>
</dbReference>
<gene>
    <name evidence="8" type="primary">cas2</name>
    <name evidence="9" type="ORF">ASJ80_10880</name>
</gene>
<evidence type="ECO:0000256" key="5">
    <source>
        <dbReference type="ARBA" id="ARBA00022801"/>
    </source>
</evidence>
<comment type="function">
    <text evidence="8">CRISPR (clustered regularly interspaced short palindromic repeat), is an adaptive immune system that provides protection against mobile genetic elements (viruses, transposable elements and conjugative plasmids). CRISPR clusters contain sequences complementary to antecedent mobile elements and target invading nucleic acids. CRISPR clusters are transcribed and processed into CRISPR RNA (crRNA). Functions as a ssRNA-specific endoribonuclease. Involved in the integration of spacer DNA into the CRISPR cassette.</text>
</comment>
<proteinExistence type="inferred from homology"/>
<dbReference type="OrthoDB" id="43236at2157"/>
<dbReference type="PANTHER" id="PTHR34405">
    <property type="entry name" value="CRISPR-ASSOCIATED ENDORIBONUCLEASE CAS2"/>
    <property type="match status" value="1"/>
</dbReference>
<evidence type="ECO:0000313" key="10">
    <source>
        <dbReference type="Proteomes" id="UP000217784"/>
    </source>
</evidence>
<evidence type="ECO:0000256" key="3">
    <source>
        <dbReference type="ARBA" id="ARBA00022723"/>
    </source>
</evidence>
<protein>
    <recommendedName>
        <fullName evidence="8">CRISPR-associated endoribonuclease Cas2</fullName>
        <ecNumber evidence="8">3.1.-.-</ecNumber>
    </recommendedName>
</protein>
<dbReference type="AlphaFoldDB" id="A0A2A2H5U8"/>
<comment type="caution">
    <text evidence="9">The sequence shown here is derived from an EMBL/GenBank/DDBJ whole genome shotgun (WGS) entry which is preliminary data.</text>
</comment>
<keyword evidence="2 8" id="KW-0540">Nuclease</keyword>
<keyword evidence="4 8" id="KW-0255">Endonuclease</keyword>